<protein>
    <submittedName>
        <fullName evidence="1">Uncharacterized protein</fullName>
    </submittedName>
</protein>
<reference evidence="1" key="2">
    <citation type="journal article" date="2023" name="Int. J. Mol. Sci.">
        <title>De Novo Assembly and Annotation of 11 Diverse Shrub Willow (Salix) Genomes Reveals Novel Gene Organization in Sex-Linked Regions.</title>
        <authorList>
            <person name="Hyden B."/>
            <person name="Feng K."/>
            <person name="Yates T.B."/>
            <person name="Jawdy S."/>
            <person name="Cereghino C."/>
            <person name="Smart L.B."/>
            <person name="Muchero W."/>
        </authorList>
    </citation>
    <scope>NUCLEOTIDE SEQUENCE</scope>
    <source>
        <tissue evidence="1">Shoot tip</tissue>
    </source>
</reference>
<dbReference type="Proteomes" id="UP001151752">
    <property type="component" value="Chromosome 2"/>
</dbReference>
<reference evidence="1" key="1">
    <citation type="submission" date="2022-11" db="EMBL/GenBank/DDBJ databases">
        <authorList>
            <person name="Hyden B.L."/>
            <person name="Feng K."/>
            <person name="Yates T."/>
            <person name="Jawdy S."/>
            <person name="Smart L.B."/>
            <person name="Muchero W."/>
        </authorList>
    </citation>
    <scope>NUCLEOTIDE SEQUENCE</scope>
    <source>
        <tissue evidence="1">Shoot tip</tissue>
    </source>
</reference>
<accession>A0A9Q0QLP1</accession>
<comment type="caution">
    <text evidence="1">The sequence shown here is derived from an EMBL/GenBank/DDBJ whole genome shotgun (WGS) entry which is preliminary data.</text>
</comment>
<name>A0A9Q0QLP1_9ROSI</name>
<dbReference type="EMBL" id="JAPFFM010000015">
    <property type="protein sequence ID" value="KAJ6708811.1"/>
    <property type="molecule type" value="Genomic_DNA"/>
</dbReference>
<proteinExistence type="predicted"/>
<evidence type="ECO:0000313" key="2">
    <source>
        <dbReference type="Proteomes" id="UP001151752"/>
    </source>
</evidence>
<gene>
    <name evidence="1" type="ORF">OIU74_010010</name>
</gene>
<organism evidence="1 2">
    <name type="scientific">Salix koriyanagi</name>
    <dbReference type="NCBI Taxonomy" id="2511006"/>
    <lineage>
        <taxon>Eukaryota</taxon>
        <taxon>Viridiplantae</taxon>
        <taxon>Streptophyta</taxon>
        <taxon>Embryophyta</taxon>
        <taxon>Tracheophyta</taxon>
        <taxon>Spermatophyta</taxon>
        <taxon>Magnoliopsida</taxon>
        <taxon>eudicotyledons</taxon>
        <taxon>Gunneridae</taxon>
        <taxon>Pentapetalae</taxon>
        <taxon>rosids</taxon>
        <taxon>fabids</taxon>
        <taxon>Malpighiales</taxon>
        <taxon>Salicaceae</taxon>
        <taxon>Saliceae</taxon>
        <taxon>Salix</taxon>
    </lineage>
</organism>
<sequence>MPMKPISFKSFSLNIITSRKHYCFFLPDCKCDSLGLETSPSLFQKECDLLSCKKGEISTAHTQANVTNALDPEAVVNDSKNIYGGYYVGGGGGGAVEHQDQTFYLKGCCTDSIAIRVILVKRNIDYGGMIFLLSGCIPPINSAAAFFDCWTTLVKMRGKELDSNGLIQAAAFLDMEALFNKYNLTVEKPG</sequence>
<evidence type="ECO:0000313" key="1">
    <source>
        <dbReference type="EMBL" id="KAJ6708811.1"/>
    </source>
</evidence>
<keyword evidence="2" id="KW-1185">Reference proteome</keyword>
<dbReference type="AlphaFoldDB" id="A0A9Q0QLP1"/>